<protein>
    <submittedName>
        <fullName evidence="1">Uncharacterized protein</fullName>
    </submittedName>
</protein>
<sequence>MQTLNLLVPIFFPQFIPDTVTRYTAPYVTTSLGLSPDKKFTCRRILKPDPKVFSSEALIGSRSVTSKSSECACADSSRTLCFLRWMATDLQDCGSTRARRSFGTKFSHGSVTESGETIAFMMPNSDGTNTEYPQREVKTDRCSIFGRSSLPASRVNYFCCRSMFREEMPPAMATFSSCKLIES</sequence>
<proteinExistence type="predicted"/>
<accession>A0AAV4WFS8</accession>
<gene>
    <name evidence="1" type="ORF">CEXT_474021</name>
</gene>
<name>A0AAV4WFS8_CAEEX</name>
<evidence type="ECO:0000313" key="1">
    <source>
        <dbReference type="EMBL" id="GIY81218.1"/>
    </source>
</evidence>
<keyword evidence="2" id="KW-1185">Reference proteome</keyword>
<dbReference type="AlphaFoldDB" id="A0AAV4WFS8"/>
<reference evidence="1 2" key="1">
    <citation type="submission" date="2021-06" db="EMBL/GenBank/DDBJ databases">
        <title>Caerostris extrusa draft genome.</title>
        <authorList>
            <person name="Kono N."/>
            <person name="Arakawa K."/>
        </authorList>
    </citation>
    <scope>NUCLEOTIDE SEQUENCE [LARGE SCALE GENOMIC DNA]</scope>
</reference>
<organism evidence="1 2">
    <name type="scientific">Caerostris extrusa</name>
    <name type="common">Bark spider</name>
    <name type="synonym">Caerostris bankana</name>
    <dbReference type="NCBI Taxonomy" id="172846"/>
    <lineage>
        <taxon>Eukaryota</taxon>
        <taxon>Metazoa</taxon>
        <taxon>Ecdysozoa</taxon>
        <taxon>Arthropoda</taxon>
        <taxon>Chelicerata</taxon>
        <taxon>Arachnida</taxon>
        <taxon>Araneae</taxon>
        <taxon>Araneomorphae</taxon>
        <taxon>Entelegynae</taxon>
        <taxon>Araneoidea</taxon>
        <taxon>Araneidae</taxon>
        <taxon>Caerostris</taxon>
    </lineage>
</organism>
<comment type="caution">
    <text evidence="1">The sequence shown here is derived from an EMBL/GenBank/DDBJ whole genome shotgun (WGS) entry which is preliminary data.</text>
</comment>
<evidence type="ECO:0000313" key="2">
    <source>
        <dbReference type="Proteomes" id="UP001054945"/>
    </source>
</evidence>
<dbReference type="Proteomes" id="UP001054945">
    <property type="component" value="Unassembled WGS sequence"/>
</dbReference>
<dbReference type="EMBL" id="BPLR01016098">
    <property type="protein sequence ID" value="GIY81218.1"/>
    <property type="molecule type" value="Genomic_DNA"/>
</dbReference>